<proteinExistence type="predicted"/>
<evidence type="ECO:0000313" key="2">
    <source>
        <dbReference type="Proteomes" id="UP000266673"/>
    </source>
</evidence>
<sequence length="246" mass="28973">MDSRLKEIFAILLRSVIQFLCSIEQFYFRVIDDNLQSILHFLNENPYINKHDFFKRSNDIRTIDMVHRYDHPLNGVVAGIAEEITHTNAVVGVRGTEKFFTNNINDIVHECRGRMRRGELVLYVDKQNTKYFTPFNIERDLNDESIDGKDYWDIDGENYWGMCLYCNDLAKLQNNYFKEEQIDYELARTFRKKYRGELGLITGFNYAKLTNIDTEEKVLGLLSFGARLKMKLHPVSGNLPYIIEEK</sequence>
<dbReference type="EMBL" id="QKWP01002866">
    <property type="protein sequence ID" value="RIB01962.1"/>
    <property type="molecule type" value="Genomic_DNA"/>
</dbReference>
<protein>
    <submittedName>
        <fullName evidence="1">Uncharacterized protein</fullName>
    </submittedName>
</protein>
<organism evidence="1 2">
    <name type="scientific">Gigaspora rosea</name>
    <dbReference type="NCBI Taxonomy" id="44941"/>
    <lineage>
        <taxon>Eukaryota</taxon>
        <taxon>Fungi</taxon>
        <taxon>Fungi incertae sedis</taxon>
        <taxon>Mucoromycota</taxon>
        <taxon>Glomeromycotina</taxon>
        <taxon>Glomeromycetes</taxon>
        <taxon>Diversisporales</taxon>
        <taxon>Gigasporaceae</taxon>
        <taxon>Gigaspora</taxon>
    </lineage>
</organism>
<dbReference type="Proteomes" id="UP000266673">
    <property type="component" value="Unassembled WGS sequence"/>
</dbReference>
<keyword evidence="2" id="KW-1185">Reference proteome</keyword>
<reference evidence="1 2" key="1">
    <citation type="submission" date="2018-06" db="EMBL/GenBank/DDBJ databases">
        <title>Comparative genomics reveals the genomic features of Rhizophagus irregularis, R. cerebriforme, R. diaphanum and Gigaspora rosea, and their symbiotic lifestyle signature.</title>
        <authorList>
            <person name="Morin E."/>
            <person name="San Clemente H."/>
            <person name="Chen E.C.H."/>
            <person name="De La Providencia I."/>
            <person name="Hainaut M."/>
            <person name="Kuo A."/>
            <person name="Kohler A."/>
            <person name="Murat C."/>
            <person name="Tang N."/>
            <person name="Roy S."/>
            <person name="Loubradou J."/>
            <person name="Henrissat B."/>
            <person name="Grigoriev I.V."/>
            <person name="Corradi N."/>
            <person name="Roux C."/>
            <person name="Martin F.M."/>
        </authorList>
    </citation>
    <scope>NUCLEOTIDE SEQUENCE [LARGE SCALE GENOMIC DNA]</scope>
    <source>
        <strain evidence="1 2">DAOM 194757</strain>
    </source>
</reference>
<accession>A0A397TV11</accession>
<gene>
    <name evidence="1" type="ORF">C2G38_2229163</name>
</gene>
<dbReference type="AlphaFoldDB" id="A0A397TV11"/>
<comment type="caution">
    <text evidence="1">The sequence shown here is derived from an EMBL/GenBank/DDBJ whole genome shotgun (WGS) entry which is preliminary data.</text>
</comment>
<dbReference type="OrthoDB" id="2482601at2759"/>
<name>A0A397TV11_9GLOM</name>
<evidence type="ECO:0000313" key="1">
    <source>
        <dbReference type="EMBL" id="RIB01962.1"/>
    </source>
</evidence>